<evidence type="ECO:0000256" key="3">
    <source>
        <dbReference type="ARBA" id="ARBA00022692"/>
    </source>
</evidence>
<evidence type="ECO:0000256" key="5">
    <source>
        <dbReference type="ARBA" id="ARBA00023136"/>
    </source>
</evidence>
<dbReference type="Pfam" id="PF05277">
    <property type="entry name" value="DUF726"/>
    <property type="match status" value="1"/>
</dbReference>
<dbReference type="PANTHER" id="PTHR17920:SF3">
    <property type="entry name" value="TRANSMEMBRANE AND COILED-COIL DOMAIN-CONTAINING PROTEIN 4"/>
    <property type="match status" value="1"/>
</dbReference>
<dbReference type="PANTHER" id="PTHR17920">
    <property type="entry name" value="TRANSMEMBRANE AND COILED-COIL DOMAIN-CONTAINING PROTEIN 4 TMCO4"/>
    <property type="match status" value="1"/>
</dbReference>
<comment type="similarity">
    <text evidence="2">Belongs to the TMCO4 family.</text>
</comment>
<feature type="transmembrane region" description="Helical" evidence="6">
    <location>
        <begin position="141"/>
        <end position="167"/>
    </location>
</feature>
<dbReference type="eggNOG" id="KOG2385">
    <property type="taxonomic scope" value="Eukaryota"/>
</dbReference>
<dbReference type="InterPro" id="IPR007941">
    <property type="entry name" value="DUF726"/>
</dbReference>
<organism evidence="7 8">
    <name type="scientific">Coccomyxa subellipsoidea (strain C-169)</name>
    <name type="common">Green microalga</name>
    <dbReference type="NCBI Taxonomy" id="574566"/>
    <lineage>
        <taxon>Eukaryota</taxon>
        <taxon>Viridiplantae</taxon>
        <taxon>Chlorophyta</taxon>
        <taxon>core chlorophytes</taxon>
        <taxon>Trebouxiophyceae</taxon>
        <taxon>Trebouxiophyceae incertae sedis</taxon>
        <taxon>Coccomyxaceae</taxon>
        <taxon>Coccomyxa</taxon>
        <taxon>Coccomyxa subellipsoidea</taxon>
    </lineage>
</organism>
<evidence type="ECO:0000256" key="1">
    <source>
        <dbReference type="ARBA" id="ARBA00004141"/>
    </source>
</evidence>
<dbReference type="EMBL" id="AGSI01000001">
    <property type="protein sequence ID" value="EIE27718.1"/>
    <property type="molecule type" value="Genomic_DNA"/>
</dbReference>
<evidence type="ECO:0000256" key="2">
    <source>
        <dbReference type="ARBA" id="ARBA00009824"/>
    </source>
</evidence>
<dbReference type="STRING" id="574566.I0ZAP9"/>
<dbReference type="OrthoDB" id="515183at2759"/>
<feature type="transmembrane region" description="Helical" evidence="6">
    <location>
        <begin position="314"/>
        <end position="336"/>
    </location>
</feature>
<feature type="transmembrane region" description="Helical" evidence="6">
    <location>
        <begin position="103"/>
        <end position="129"/>
    </location>
</feature>
<accession>I0ZAP9</accession>
<dbReference type="GeneID" id="17045733"/>
<name>I0ZAP9_COCSC</name>
<dbReference type="AlphaFoldDB" id="I0ZAP9"/>
<proteinExistence type="inferred from homology"/>
<protein>
    <submittedName>
        <fullName evidence="7">DUF726-domain-containing protein</fullName>
    </submittedName>
</protein>
<dbReference type="SUPFAM" id="SSF53474">
    <property type="entry name" value="alpha/beta-Hydrolases"/>
    <property type="match status" value="1"/>
</dbReference>
<evidence type="ECO:0000313" key="7">
    <source>
        <dbReference type="EMBL" id="EIE27718.1"/>
    </source>
</evidence>
<comment type="subcellular location">
    <subcellularLocation>
        <location evidence="1">Membrane</location>
        <topology evidence="1">Multi-pass membrane protein</topology>
    </subcellularLocation>
</comment>
<dbReference type="GO" id="GO:0016020">
    <property type="term" value="C:membrane"/>
    <property type="evidence" value="ECO:0007669"/>
    <property type="project" value="UniProtKB-SubCell"/>
</dbReference>
<sequence length="490" mass="51325">MTLLDACLGTHHMPTLQDVISQAQDKGNGKSKGKQGGTEAAGVRWYDARARVALRRVALWLRVPATKLPIFECLLAQESQVPEVKGEVQKESLWGSRMRYAKIGAAAVGGGALLAVTGGLAAPALAAVAGSVMTTAGAGAAAGALTGFVGSSVGAAAVIGGFGAGGAHAVGSRMARRLGDVKEFGFIEVRDTQRPPGEEPPQLQPAPIAPPGAAADPRLALTVCVSGMIASVEEFESLWKGVSAADTQRMALVWESQELLALNKSIMTFIKDQAYFSYIILHATYIRTGVKFLACCSSKDAAAQMAGKWFIEKFLVHGLIAAIALPMTVLSVSSIIDAQWSVVSNRAVLAGQLLAHVLMSGAHGGRPVTLIGYSMGARLIFHCLLELCRCRAKGIVENAVLLGTPVGVTPERWAMARSVVAGRLVNGYSPQDWVLGLSFRARELTLVAAGLAPVRVTGVENVNLHALVKAHVDYSANMDAILDLLGFAGE</sequence>
<evidence type="ECO:0000313" key="8">
    <source>
        <dbReference type="Proteomes" id="UP000007264"/>
    </source>
</evidence>
<evidence type="ECO:0000256" key="4">
    <source>
        <dbReference type="ARBA" id="ARBA00022989"/>
    </source>
</evidence>
<dbReference type="Gene3D" id="3.40.50.1820">
    <property type="entry name" value="alpha/beta hydrolase"/>
    <property type="match status" value="1"/>
</dbReference>
<dbReference type="InterPro" id="IPR029058">
    <property type="entry name" value="AB_hydrolase_fold"/>
</dbReference>
<evidence type="ECO:0000256" key="6">
    <source>
        <dbReference type="SAM" id="Phobius"/>
    </source>
</evidence>
<keyword evidence="4 6" id="KW-1133">Transmembrane helix</keyword>
<keyword evidence="8" id="KW-1185">Reference proteome</keyword>
<dbReference type="Proteomes" id="UP000007264">
    <property type="component" value="Unassembled WGS sequence"/>
</dbReference>
<dbReference type="KEGG" id="csl:COCSUDRAFT_39307"/>
<reference evidence="7 8" key="1">
    <citation type="journal article" date="2012" name="Genome Biol.">
        <title>The genome of the polar eukaryotic microalga coccomyxa subellipsoidea reveals traits of cold adaptation.</title>
        <authorList>
            <person name="Blanc G."/>
            <person name="Agarkova I."/>
            <person name="Grimwood J."/>
            <person name="Kuo A."/>
            <person name="Brueggeman A."/>
            <person name="Dunigan D."/>
            <person name="Gurnon J."/>
            <person name="Ladunga I."/>
            <person name="Lindquist E."/>
            <person name="Lucas S."/>
            <person name="Pangilinan J."/>
            <person name="Proschold T."/>
            <person name="Salamov A."/>
            <person name="Schmutz J."/>
            <person name="Weeks D."/>
            <person name="Yamada T."/>
            <person name="Claverie J.M."/>
            <person name="Grigoriev I."/>
            <person name="Van Etten J."/>
            <person name="Lomsadze A."/>
            <person name="Borodovsky M."/>
        </authorList>
    </citation>
    <scope>NUCLEOTIDE SEQUENCE [LARGE SCALE GENOMIC DNA]</scope>
    <source>
        <strain evidence="7 8">C-169</strain>
    </source>
</reference>
<comment type="caution">
    <text evidence="7">The sequence shown here is derived from an EMBL/GenBank/DDBJ whole genome shotgun (WGS) entry which is preliminary data.</text>
</comment>
<keyword evidence="5 6" id="KW-0472">Membrane</keyword>
<gene>
    <name evidence="7" type="ORF">COCSUDRAFT_39307</name>
</gene>
<dbReference type="RefSeq" id="XP_005652262.1">
    <property type="nucleotide sequence ID" value="XM_005652205.1"/>
</dbReference>
<keyword evidence="3 6" id="KW-0812">Transmembrane</keyword>